<sequence>MDKNEQYTSLNNVGISNTFNNTHNTTPPATQNVTFEFYFPFLLPNDTRIYHVTYQYTELHPLENVRLLNNRINLSHIPDHQFPLHNNIHSLIQQQIQQQVQQPVYQQNTEYNIQQQLFDTTSQIDSSNNTHDTTSISINGTISDNIQDGEIQNSP</sequence>
<evidence type="ECO:0000313" key="2">
    <source>
        <dbReference type="EMBL" id="GES99104.1"/>
    </source>
</evidence>
<evidence type="ECO:0000256" key="1">
    <source>
        <dbReference type="SAM" id="MobiDB-lite"/>
    </source>
</evidence>
<proteinExistence type="predicted"/>
<dbReference type="AlphaFoldDB" id="A0A8H3M9X2"/>
<feature type="region of interest" description="Disordered" evidence="1">
    <location>
        <begin position="124"/>
        <end position="155"/>
    </location>
</feature>
<protein>
    <submittedName>
        <fullName evidence="2">Uncharacterized protein</fullName>
    </submittedName>
</protein>
<name>A0A8H3M9X2_9GLOM</name>
<comment type="caution">
    <text evidence="2">The sequence shown here is derived from an EMBL/GenBank/DDBJ whole genome shotgun (WGS) entry which is preliminary data.</text>
</comment>
<reference evidence="2" key="1">
    <citation type="submission" date="2019-10" db="EMBL/GenBank/DDBJ databases">
        <title>Conservation and host-specific expression of non-tandemly repeated heterogenous ribosome RNA gene in arbuscular mycorrhizal fungi.</title>
        <authorList>
            <person name="Maeda T."/>
            <person name="Kobayashi Y."/>
            <person name="Nakagawa T."/>
            <person name="Ezawa T."/>
            <person name="Yamaguchi K."/>
            <person name="Bino T."/>
            <person name="Nishimoto Y."/>
            <person name="Shigenobu S."/>
            <person name="Kawaguchi M."/>
        </authorList>
    </citation>
    <scope>NUCLEOTIDE SEQUENCE</scope>
    <source>
        <strain evidence="2">HR1</strain>
    </source>
</reference>
<dbReference type="Proteomes" id="UP000615446">
    <property type="component" value="Unassembled WGS sequence"/>
</dbReference>
<dbReference type="OrthoDB" id="2381205at2759"/>
<accession>A0A8H3M9X2</accession>
<organism evidence="2 3">
    <name type="scientific">Rhizophagus clarus</name>
    <dbReference type="NCBI Taxonomy" id="94130"/>
    <lineage>
        <taxon>Eukaryota</taxon>
        <taxon>Fungi</taxon>
        <taxon>Fungi incertae sedis</taxon>
        <taxon>Mucoromycota</taxon>
        <taxon>Glomeromycotina</taxon>
        <taxon>Glomeromycetes</taxon>
        <taxon>Glomerales</taxon>
        <taxon>Glomeraceae</taxon>
        <taxon>Rhizophagus</taxon>
    </lineage>
</organism>
<dbReference type="EMBL" id="BLAL01000278">
    <property type="protein sequence ID" value="GES99104.1"/>
    <property type="molecule type" value="Genomic_DNA"/>
</dbReference>
<gene>
    <name evidence="2" type="ORF">RCL2_002562000</name>
</gene>
<evidence type="ECO:0000313" key="3">
    <source>
        <dbReference type="Proteomes" id="UP000615446"/>
    </source>
</evidence>